<dbReference type="SMART" id="SM01058">
    <property type="entry name" value="CarD_TRCF"/>
    <property type="match status" value="1"/>
</dbReference>
<evidence type="ECO:0000256" key="4">
    <source>
        <dbReference type="ARBA" id="ARBA00022801"/>
    </source>
</evidence>
<dbReference type="PANTHER" id="PTHR47964:SF1">
    <property type="entry name" value="ATP-DEPENDENT DNA HELICASE HOMOLOG RECG, CHLOROPLASTIC"/>
    <property type="match status" value="1"/>
</dbReference>
<evidence type="ECO:0000256" key="6">
    <source>
        <dbReference type="ARBA" id="ARBA00022840"/>
    </source>
</evidence>
<dbReference type="InterPro" id="IPR036101">
    <property type="entry name" value="CarD-like/TRCF_RID_sf"/>
</dbReference>
<feature type="domain" description="Helicase ATP-binding" evidence="10">
    <location>
        <begin position="531"/>
        <end position="692"/>
    </location>
</feature>
<reference evidence="12" key="1">
    <citation type="journal article" date="2020" name="mSystems">
        <title>Genome- and Community-Level Interaction Insights into Carbon Utilization and Element Cycling Functions of Hydrothermarchaeota in Hydrothermal Sediment.</title>
        <authorList>
            <person name="Zhou Z."/>
            <person name="Liu Y."/>
            <person name="Xu W."/>
            <person name="Pan J."/>
            <person name="Luo Z.H."/>
            <person name="Li M."/>
        </authorList>
    </citation>
    <scope>NUCLEOTIDE SEQUENCE [LARGE SCALE GENOMIC DNA]</scope>
    <source>
        <strain evidence="12">SpSt-579</strain>
    </source>
</reference>
<dbReference type="SMART" id="SM00487">
    <property type="entry name" value="DEXDc"/>
    <property type="match status" value="1"/>
</dbReference>
<evidence type="ECO:0000313" key="12">
    <source>
        <dbReference type="EMBL" id="HGT70683.1"/>
    </source>
</evidence>
<comment type="caution">
    <text evidence="12">The sequence shown here is derived from an EMBL/GenBank/DDBJ whole genome shotgun (WGS) entry which is preliminary data.</text>
</comment>
<dbReference type="GO" id="GO:0005524">
    <property type="term" value="F:ATP binding"/>
    <property type="evidence" value="ECO:0007669"/>
    <property type="project" value="UniProtKB-UniRule"/>
</dbReference>
<dbReference type="InterPro" id="IPR011545">
    <property type="entry name" value="DEAD/DEAH_box_helicase_dom"/>
</dbReference>
<dbReference type="GO" id="GO:0000716">
    <property type="term" value="P:transcription-coupled nucleotide-excision repair, DNA damage recognition"/>
    <property type="evidence" value="ECO:0007669"/>
    <property type="project" value="UniProtKB-UniRule"/>
</dbReference>
<dbReference type="SUPFAM" id="SSF52540">
    <property type="entry name" value="P-loop containing nucleoside triphosphate hydrolases"/>
    <property type="match status" value="3"/>
</dbReference>
<dbReference type="GO" id="GO:0006355">
    <property type="term" value="P:regulation of DNA-templated transcription"/>
    <property type="evidence" value="ECO:0007669"/>
    <property type="project" value="UniProtKB-UniRule"/>
</dbReference>
<dbReference type="InterPro" id="IPR041471">
    <property type="entry name" value="UvrB_inter"/>
</dbReference>
<dbReference type="AlphaFoldDB" id="A0A7C4R5Q2"/>
<dbReference type="Gene3D" id="3.30.2060.10">
    <property type="entry name" value="Penicillin-binding protein 1b domain"/>
    <property type="match status" value="1"/>
</dbReference>
<dbReference type="InterPro" id="IPR001650">
    <property type="entry name" value="Helicase_C-like"/>
</dbReference>
<dbReference type="PROSITE" id="PS51194">
    <property type="entry name" value="HELICASE_CTER"/>
    <property type="match status" value="1"/>
</dbReference>
<evidence type="ECO:0000256" key="5">
    <source>
        <dbReference type="ARBA" id="ARBA00022806"/>
    </source>
</evidence>
<dbReference type="Gene3D" id="2.40.10.170">
    <property type="match status" value="1"/>
</dbReference>
<dbReference type="GO" id="GO:0003678">
    <property type="term" value="F:DNA helicase activity"/>
    <property type="evidence" value="ECO:0007669"/>
    <property type="project" value="TreeGrafter"/>
</dbReference>
<dbReference type="EC" id="3.6.4.-" evidence="9"/>
<dbReference type="Pfam" id="PF03461">
    <property type="entry name" value="TRCF"/>
    <property type="match status" value="1"/>
</dbReference>
<evidence type="ECO:0000256" key="1">
    <source>
        <dbReference type="ARBA" id="ARBA00022490"/>
    </source>
</evidence>
<keyword evidence="3 9" id="KW-0227">DNA damage</keyword>
<dbReference type="Pfam" id="PF00270">
    <property type="entry name" value="DEAD"/>
    <property type="match status" value="1"/>
</dbReference>
<evidence type="ECO:0000256" key="9">
    <source>
        <dbReference type="HAMAP-Rule" id="MF_00969"/>
    </source>
</evidence>
<dbReference type="PROSITE" id="PS51192">
    <property type="entry name" value="HELICASE_ATP_BIND_1"/>
    <property type="match status" value="1"/>
</dbReference>
<dbReference type="SUPFAM" id="SSF141259">
    <property type="entry name" value="CarD-like"/>
    <property type="match status" value="1"/>
</dbReference>
<dbReference type="InterPro" id="IPR014001">
    <property type="entry name" value="Helicase_ATP-bd"/>
</dbReference>
<dbReference type="EMBL" id="DSYQ01000001">
    <property type="protein sequence ID" value="HGT70683.1"/>
    <property type="molecule type" value="Genomic_DNA"/>
</dbReference>
<dbReference type="InterPro" id="IPR005118">
    <property type="entry name" value="TRCF_C"/>
</dbReference>
<dbReference type="InterPro" id="IPR047112">
    <property type="entry name" value="RecG/Mfd"/>
</dbReference>
<evidence type="ECO:0000256" key="8">
    <source>
        <dbReference type="ARBA" id="ARBA00023204"/>
    </source>
</evidence>
<dbReference type="Pfam" id="PF00271">
    <property type="entry name" value="Helicase_C"/>
    <property type="match status" value="1"/>
</dbReference>
<dbReference type="InterPro" id="IPR004576">
    <property type="entry name" value="Mfd"/>
</dbReference>
<keyword evidence="8 9" id="KW-0234">DNA repair</keyword>
<keyword evidence="4 9" id="KW-0378">Hydrolase</keyword>
<proteinExistence type="inferred from homology"/>
<comment type="similarity">
    <text evidence="9">In the C-terminal section; belongs to the helicase family. RecG subfamily.</text>
</comment>
<evidence type="ECO:0000256" key="3">
    <source>
        <dbReference type="ARBA" id="ARBA00022763"/>
    </source>
</evidence>
<comment type="similarity">
    <text evidence="9">In the N-terminal section; belongs to the UvrB family.</text>
</comment>
<dbReference type="InterPro" id="IPR027417">
    <property type="entry name" value="P-loop_NTPase"/>
</dbReference>
<accession>A0A7C4R5Q2</accession>
<gene>
    <name evidence="9 12" type="primary">mfd</name>
    <name evidence="12" type="ORF">ENT43_00295</name>
</gene>
<keyword evidence="7 9" id="KW-0238">DNA-binding</keyword>
<keyword evidence="2 9" id="KW-0547">Nucleotide-binding</keyword>
<organism evidence="12">
    <name type="scientific">candidate division CPR3 bacterium</name>
    <dbReference type="NCBI Taxonomy" id="2268181"/>
    <lineage>
        <taxon>Bacteria</taxon>
        <taxon>Bacteria division CPR3</taxon>
    </lineage>
</organism>
<dbReference type="CDD" id="cd17991">
    <property type="entry name" value="DEXHc_TRCF"/>
    <property type="match status" value="1"/>
</dbReference>
<comment type="subcellular location">
    <subcellularLocation>
        <location evidence="9">Cytoplasm</location>
    </subcellularLocation>
</comment>
<dbReference type="Gene3D" id="3.90.1150.50">
    <property type="entry name" value="Transcription-repair-coupling factor, D7 domain"/>
    <property type="match status" value="1"/>
</dbReference>
<evidence type="ECO:0000256" key="2">
    <source>
        <dbReference type="ARBA" id="ARBA00022741"/>
    </source>
</evidence>
<protein>
    <recommendedName>
        <fullName evidence="9">Transcription-repair-coupling factor</fullName>
        <shortName evidence="9">TRCF</shortName>
        <ecNumber evidence="9">3.6.4.-</ecNumber>
    </recommendedName>
</protein>
<comment type="function">
    <text evidence="9">Couples transcription and DNA repair by recognizing RNA polymerase (RNAP) stalled at DNA lesions. Mediates ATP-dependent release of RNAP and its truncated transcript from the DNA, and recruitment of nucleotide excision repair machinery to the damaged site.</text>
</comment>
<dbReference type="InterPro" id="IPR003711">
    <property type="entry name" value="CarD-like/TRCF_RID"/>
</dbReference>
<evidence type="ECO:0000259" key="11">
    <source>
        <dbReference type="PROSITE" id="PS51194"/>
    </source>
</evidence>
<evidence type="ECO:0000256" key="7">
    <source>
        <dbReference type="ARBA" id="ARBA00023125"/>
    </source>
</evidence>
<dbReference type="GO" id="GO:0016787">
    <property type="term" value="F:hydrolase activity"/>
    <property type="evidence" value="ECO:0007669"/>
    <property type="project" value="UniProtKB-KW"/>
</dbReference>
<dbReference type="SMART" id="SM00490">
    <property type="entry name" value="HELICc"/>
    <property type="match status" value="1"/>
</dbReference>
<dbReference type="Pfam" id="PF02559">
    <property type="entry name" value="CarD_TRCF_RID"/>
    <property type="match status" value="1"/>
</dbReference>
<evidence type="ECO:0000259" key="10">
    <source>
        <dbReference type="PROSITE" id="PS51192"/>
    </source>
</evidence>
<feature type="domain" description="Helicase C-terminal" evidence="11">
    <location>
        <begin position="701"/>
        <end position="866"/>
    </location>
</feature>
<dbReference type="HAMAP" id="MF_00969">
    <property type="entry name" value="TRCF"/>
    <property type="match status" value="1"/>
</dbReference>
<dbReference type="SMART" id="SM00982">
    <property type="entry name" value="TRCF"/>
    <property type="match status" value="1"/>
</dbReference>
<dbReference type="PANTHER" id="PTHR47964">
    <property type="entry name" value="ATP-DEPENDENT DNA HELICASE HOMOLOG RECG, CHLOROPLASTIC"/>
    <property type="match status" value="1"/>
</dbReference>
<dbReference type="NCBIfam" id="TIGR00580">
    <property type="entry name" value="mfd"/>
    <property type="match status" value="1"/>
</dbReference>
<dbReference type="Gene3D" id="3.40.50.300">
    <property type="entry name" value="P-loop containing nucleotide triphosphate hydrolases"/>
    <property type="match status" value="2"/>
</dbReference>
<sequence length="1066" mass="121652">MQKDDFLKLFSEKIEQSEIIKNTRKIISERGSVSFGGLGRCGKVLLIQELIKSFDKKTLFLSENLDELKNIFNDWSIEFDDIVETQNLASPQGRNIILSSFSDIFKKVTSLSDYKKTILNIKVGGELDVIDFSNYLVEIGYERVKKPNSRGEFGVKGDVVDIFIDDEKTRIEFFGDKVEKITGTGLKPKQKSKQLNLKEIYIYPVNIPEGDDYLIRWFDDYMIIIDGEDSFRSYVLTLFSFDEGDLEISEKGIRLLGEIEKFIKNQKVIYLENFSTDEKKGINLSWYEPKKYGGNTADFLTDIKSESLQKSKKITENNSRKVYIFSEKAEQIKRFLINNGINVGINIKVEKRKIIEGVNLQNLGMVVFGDKEIFGELKKKRKKKINFSALTNLKKGEYVVHIDHGIGVFTGFGEISVDGIKREYIFIEYDKGDKIYVPIDQADKITKYIAVTNSPPHLSSLKTGQWLKIRKKVKENAEKIARELIEAQALREGEKPFYYVNDEKEQKILEKTFAHHETPDQAKAIKEVLDDMKERKPMDRLVCGDVGYGKTEVAVRSAARAVVSGGQVAILVPTTILAEQHLQTFEERLDRLGFKIKSLSRFIDAKKQKKIIEDIKKGSVDIVIGTHRLLSKDIEFKNLNLIIIDEEQKFGVKHKEKLKNLRAKIDILTMTATPIPRTLYLGLGGLKDISLIQTPPEGRLPIKTVVIKNDDEVIKNAVMREIERGGQVYIVHNRVETIVGFASKLKKIMPKISFVIGHGQMDDKKLAQIMNDFAKGKYQVLVCSTIIESGLDISTVNTLIVDKATNFGLSQLHQLRGRIGRSHAQAYAYFLYNSEDLKGNAQKRLKAISEKEALGSGYELSLEDLDIRGSGNILGEEQHGSMQMVGVGYYLKMLEEAVDNLKSKISNLKNKESLRDDIKIDLPISTYIPDGFYEKEEEKIKAYQVLSGFEYLEEVEDFLNSLNNISKNQDIPQEYLNLIDVIKIKIKARNSGVKSVIVKDVLGVGERKIKKLYIEFDHILSREEVGRIFALNRDWYFGNTLARIDLKDLGDDWFKKIKMTFDNLGK</sequence>
<dbReference type="InterPro" id="IPR037235">
    <property type="entry name" value="TRCF-like_C_D7"/>
</dbReference>
<name>A0A7C4R5Q2_UNCC3</name>
<dbReference type="GO" id="GO:0003684">
    <property type="term" value="F:damaged DNA binding"/>
    <property type="evidence" value="ECO:0007669"/>
    <property type="project" value="InterPro"/>
</dbReference>
<dbReference type="GO" id="GO:0005737">
    <property type="term" value="C:cytoplasm"/>
    <property type="evidence" value="ECO:0007669"/>
    <property type="project" value="UniProtKB-SubCell"/>
</dbReference>
<dbReference type="Pfam" id="PF17757">
    <property type="entry name" value="UvrB_inter"/>
    <property type="match status" value="1"/>
</dbReference>
<dbReference type="SUPFAM" id="SSF143517">
    <property type="entry name" value="TRCF domain-like"/>
    <property type="match status" value="1"/>
</dbReference>
<keyword evidence="6 9" id="KW-0067">ATP-binding</keyword>
<keyword evidence="5" id="KW-0347">Helicase</keyword>
<keyword evidence="1 9" id="KW-0963">Cytoplasm</keyword>